<evidence type="ECO:0000259" key="8">
    <source>
        <dbReference type="Pfam" id="PF07715"/>
    </source>
</evidence>
<proteinExistence type="inferred from homology"/>
<keyword evidence="5 7" id="KW-0472">Membrane</keyword>
<keyword evidence="6 7" id="KW-0998">Cell outer membrane</keyword>
<evidence type="ECO:0000313" key="10">
    <source>
        <dbReference type="Proteomes" id="UP000033121"/>
    </source>
</evidence>
<evidence type="ECO:0000256" key="7">
    <source>
        <dbReference type="PROSITE-ProRule" id="PRU01360"/>
    </source>
</evidence>
<dbReference type="InterPro" id="IPR039426">
    <property type="entry name" value="TonB-dep_rcpt-like"/>
</dbReference>
<dbReference type="AlphaFoldDB" id="A0A0E9N6A7"/>
<comment type="subcellular location">
    <subcellularLocation>
        <location evidence="1 7">Cell outer membrane</location>
        <topology evidence="1 7">Multi-pass membrane protein</topology>
    </subcellularLocation>
</comment>
<comment type="caution">
    <text evidence="9">The sequence shown here is derived from an EMBL/GenBank/DDBJ whole genome shotgun (WGS) entry which is preliminary data.</text>
</comment>
<evidence type="ECO:0000313" key="9">
    <source>
        <dbReference type="EMBL" id="GAO45251.1"/>
    </source>
</evidence>
<keyword evidence="9" id="KW-0675">Receptor</keyword>
<dbReference type="GO" id="GO:0009279">
    <property type="term" value="C:cell outer membrane"/>
    <property type="evidence" value="ECO:0007669"/>
    <property type="project" value="UniProtKB-SubCell"/>
</dbReference>
<evidence type="ECO:0000256" key="6">
    <source>
        <dbReference type="ARBA" id="ARBA00023237"/>
    </source>
</evidence>
<dbReference type="STRING" id="1220578.FPE01S_04_04940"/>
<dbReference type="InterPro" id="IPR023996">
    <property type="entry name" value="TonB-dep_OMP_SusC/RagA"/>
</dbReference>
<keyword evidence="2 7" id="KW-0813">Transport</keyword>
<dbReference type="PROSITE" id="PS52016">
    <property type="entry name" value="TONB_DEPENDENT_REC_3"/>
    <property type="match status" value="1"/>
</dbReference>
<dbReference type="SUPFAM" id="SSF56935">
    <property type="entry name" value="Porins"/>
    <property type="match status" value="1"/>
</dbReference>
<dbReference type="InterPro" id="IPR012910">
    <property type="entry name" value="Plug_dom"/>
</dbReference>
<dbReference type="Pfam" id="PF07715">
    <property type="entry name" value="Plug"/>
    <property type="match status" value="1"/>
</dbReference>
<dbReference type="NCBIfam" id="TIGR04056">
    <property type="entry name" value="OMP_RagA_SusC"/>
    <property type="match status" value="1"/>
</dbReference>
<evidence type="ECO:0000256" key="4">
    <source>
        <dbReference type="ARBA" id="ARBA00022692"/>
    </source>
</evidence>
<accession>A0A0E9N6A7</accession>
<keyword evidence="3 7" id="KW-1134">Transmembrane beta strand</keyword>
<gene>
    <name evidence="9" type="ORF">FPE01S_04_04940</name>
</gene>
<evidence type="ECO:0000256" key="5">
    <source>
        <dbReference type="ARBA" id="ARBA00023136"/>
    </source>
</evidence>
<dbReference type="InterPro" id="IPR036942">
    <property type="entry name" value="Beta-barrel_TonB_sf"/>
</dbReference>
<comment type="similarity">
    <text evidence="7">Belongs to the TonB-dependent receptor family.</text>
</comment>
<keyword evidence="4 7" id="KW-0812">Transmembrane</keyword>
<feature type="domain" description="TonB-dependent receptor plug" evidence="8">
    <location>
        <begin position="108"/>
        <end position="213"/>
    </location>
</feature>
<evidence type="ECO:0000256" key="2">
    <source>
        <dbReference type="ARBA" id="ARBA00022448"/>
    </source>
</evidence>
<dbReference type="Gene3D" id="2.40.170.20">
    <property type="entry name" value="TonB-dependent receptor, beta-barrel domain"/>
    <property type="match status" value="1"/>
</dbReference>
<dbReference type="Proteomes" id="UP000033121">
    <property type="component" value="Unassembled WGS sequence"/>
</dbReference>
<keyword evidence="10" id="KW-1185">Reference proteome</keyword>
<dbReference type="NCBIfam" id="TIGR04057">
    <property type="entry name" value="SusC_RagA_signa"/>
    <property type="match status" value="1"/>
</dbReference>
<dbReference type="Gene3D" id="2.170.130.10">
    <property type="entry name" value="TonB-dependent receptor, plug domain"/>
    <property type="match status" value="1"/>
</dbReference>
<dbReference type="InterPro" id="IPR023997">
    <property type="entry name" value="TonB-dep_OMP_SusC/RagA_CS"/>
</dbReference>
<organism evidence="9 10">
    <name type="scientific">Flavihumibacter petaseus NBRC 106054</name>
    <dbReference type="NCBI Taxonomy" id="1220578"/>
    <lineage>
        <taxon>Bacteria</taxon>
        <taxon>Pseudomonadati</taxon>
        <taxon>Bacteroidota</taxon>
        <taxon>Chitinophagia</taxon>
        <taxon>Chitinophagales</taxon>
        <taxon>Chitinophagaceae</taxon>
        <taxon>Flavihumibacter</taxon>
    </lineage>
</organism>
<name>A0A0E9N6A7_9BACT</name>
<reference evidence="9 10" key="1">
    <citation type="submission" date="2015-04" db="EMBL/GenBank/DDBJ databases">
        <title>Whole genome shotgun sequence of Flavihumibacter petaseus NBRC 106054.</title>
        <authorList>
            <person name="Miyazawa S."/>
            <person name="Hosoyama A."/>
            <person name="Hashimoto M."/>
            <person name="Noguchi M."/>
            <person name="Tsuchikane K."/>
            <person name="Ohji S."/>
            <person name="Yamazoe A."/>
            <person name="Ichikawa N."/>
            <person name="Kimura A."/>
            <person name="Fujita N."/>
        </authorList>
    </citation>
    <scope>NUCLEOTIDE SEQUENCE [LARGE SCALE GENOMIC DNA]</scope>
    <source>
        <strain evidence="9 10">NBRC 106054</strain>
    </source>
</reference>
<protein>
    <submittedName>
        <fullName evidence="9">Putative TonB-dependent receptor</fullName>
    </submittedName>
</protein>
<dbReference type="EMBL" id="BBWV01000004">
    <property type="protein sequence ID" value="GAO45251.1"/>
    <property type="molecule type" value="Genomic_DNA"/>
</dbReference>
<evidence type="ECO:0000256" key="3">
    <source>
        <dbReference type="ARBA" id="ARBA00022452"/>
    </source>
</evidence>
<sequence length="1066" mass="119916">MAVTAQEKSDGIKYQTVTIRDAENQAALPSVSIFQYRTKKYYQTDSAGKAALEWGALPDTIRLSHLSYGEQLLVVKQAADLSSTLYMRRQDKALDEVVVSTGIEKLPKERATGAFSFVDNKLINRSVSTNILDRLENNVPGLVMNKGAAANPDPITIRGRNTFFGNAAPLIVLDNFPYDGDLSNINPNDIESITVLKDAAAASIWGARSANGVIVLTTKKGKSVMPVVGVTANMSYEKRPDLYAVSQITPADYVDLEKYLFENNHYFFDEFTDQYNYGHNPLTPVVETLIAKRDGLIDPADADAMIERYKEYDVRKDLENFSYQSLINQQYAVNVSGSNNQLNYYASFGFDNNRTTSVGTDYQRFTIRTNLDYRVSEKLKLETSIAFLNTADKSANNVGSSYYSVASKNYYPYARFVDDNSNPVPVNMNYRERFIKQAEENGLLNWEYNPINELASNENKTVTNDFLVNLGGTYNLLPGLQAIVRYQYERQVKTNSDWHKENSFYARNYVNNFSEIDAAGKVVHNVPEGGIVNRNEGSMVAHQGRIQLTYQRFLGKDHQFNFLAGWDIRTATNIGSVSKIYGYQPETGLADGFINYATLYPQYSYPAWQRFIENSVGISRKDDRSLAYYLNASYRFKGRYILTGSARRDEANIFGAQANLKGTPLWSAGAAWVLNEEPFFTVNWMEGLKLRATYGVNGNISRMANSLPTGIFLPAYTISTMSLLLTSPPNEYLSWEKVKTINFGLDFSILGKRLWGSIDWYDKSSDNLIGKAPVDPTLGQATLSGGNYFMGNVAGIRTRGFDVEVNSLNVNGAVKWFSTLIWGVSRVKVTDYKMPLNNQGYQFVNDPTLINPVPGRPVFSLYSFPWAGLNPENGDPRGYWEGKPSSDYSQLFYNTILDSMVYNGPAQPVGSGALRNTFTWKRLSLSFTISYKYGYFFRKASLAYSSLYSNWSGHGEYAQRWQQPGDELVTNVPSRVYPIVGPRDAFYQGATVNVLKADNIRFEDINLGYDVPMSTSNKILTSARVFTYVNNIGVLWLANRQGIDPYYNNGNRARTRYSLGVNLQFK</sequence>
<evidence type="ECO:0000256" key="1">
    <source>
        <dbReference type="ARBA" id="ARBA00004571"/>
    </source>
</evidence>
<dbReference type="InterPro" id="IPR037066">
    <property type="entry name" value="Plug_dom_sf"/>
</dbReference>